<proteinExistence type="predicted"/>
<evidence type="ECO:0000313" key="5">
    <source>
        <dbReference type="Proteomes" id="UP001152797"/>
    </source>
</evidence>
<dbReference type="EMBL" id="CAMXCT010001158">
    <property type="protein sequence ID" value="CAI3987343.1"/>
    <property type="molecule type" value="Genomic_DNA"/>
</dbReference>
<dbReference type="EMBL" id="CAMXCT030001158">
    <property type="protein sequence ID" value="CAL4774655.1"/>
    <property type="molecule type" value="Genomic_DNA"/>
</dbReference>
<evidence type="ECO:0000313" key="4">
    <source>
        <dbReference type="EMBL" id="CAL1140718.1"/>
    </source>
</evidence>
<feature type="region of interest" description="Disordered" evidence="2">
    <location>
        <begin position="845"/>
        <end position="883"/>
    </location>
</feature>
<sequence>MASVLEIAGPSLLVYLELRDMCSVLVSHHCATRALALPSLLSCTRRLKRSKAAERLRTELRKGVWPEPKKQRRLKDFLESVEILSHSDPVGPARIGPEPLLQAVLVLLNDSCGRVQRAALKLLGDLGDEAVSPECLQSLLKSLLLAAQHADEAVRLEAVEAIQTALCRWWPGCLTEEQQHMLLFALGCALKDSCPHVCAKAMTALSTVSQSSRGLSAQVFTPAADLLEHQDRFVRARACALLGRLRSTPEVTQLLSLRCEDSSSLSELTVMSRNLPQPWLKPSPPVRATRTSSGRDGVRALGAGAEHSGSPEGDMIHEPITARQGDFLEEPVSDPRRRQASPGFDEDGPLRKQATSSSPAPRDIRQAEPLATLEDFEDKEAIKATLGVVNRRQEEWQRQLQSVDEKQAELAHIQWKLIRDQSSSLVKELAIVQTQLKDLKAESRRALVECERAFRDNEAKLNEERGLRLAMFESLEKGMRKVRSDMDVEAQERQAANAEVSQKVKALSEEHNVRLREQQAQDLQQRRLREDLKVALEDLDALKQTVCQELSERREGEETLSELLREVRENLQKEAQNRTAAEEAIKEGFQLSLDQEKADRAAEGNSLRSLLSSLQKELSGLKEANSQQRNKLAEVDHSFNALNARMKELQHSLEDELQKRAESAQRLDQSVKDLQSSIETEVDNRKSLAEEVDHVLKSMKSKVKNLVCEQGELSRQAIETARKQLQEQLDREMKTREAVQGKLQSACEDQRLMLLESNERNESLLRELERRCQEQLTMELKEVEAAQIRLTEETHRQLRDLRESSEERWLEERQAREAQVQGLEDHVDFLEGFLQDARELFLQRGSRQRRSKMSQSPRPLDGLSETPRRLSDTRGGLGAFVND</sequence>
<dbReference type="Gene3D" id="1.25.10.10">
    <property type="entry name" value="Leucine-rich Repeat Variant"/>
    <property type="match status" value="2"/>
</dbReference>
<dbReference type="InterPro" id="IPR016024">
    <property type="entry name" value="ARM-type_fold"/>
</dbReference>
<feature type="region of interest" description="Disordered" evidence="2">
    <location>
        <begin position="275"/>
        <end position="368"/>
    </location>
</feature>
<feature type="coiled-coil region" evidence="1">
    <location>
        <begin position="490"/>
        <end position="584"/>
    </location>
</feature>
<feature type="coiled-coil region" evidence="1">
    <location>
        <begin position="611"/>
        <end position="691"/>
    </location>
</feature>
<reference evidence="4" key="2">
    <citation type="submission" date="2024-04" db="EMBL/GenBank/DDBJ databases">
        <authorList>
            <person name="Chen Y."/>
            <person name="Shah S."/>
            <person name="Dougan E. K."/>
            <person name="Thang M."/>
            <person name="Chan C."/>
        </authorList>
    </citation>
    <scope>NUCLEOTIDE SEQUENCE [LARGE SCALE GENOMIC DNA]</scope>
</reference>
<keyword evidence="5" id="KW-1185">Reference proteome</keyword>
<organism evidence="3">
    <name type="scientific">Cladocopium goreaui</name>
    <dbReference type="NCBI Taxonomy" id="2562237"/>
    <lineage>
        <taxon>Eukaryota</taxon>
        <taxon>Sar</taxon>
        <taxon>Alveolata</taxon>
        <taxon>Dinophyceae</taxon>
        <taxon>Suessiales</taxon>
        <taxon>Symbiodiniaceae</taxon>
        <taxon>Cladocopium</taxon>
    </lineage>
</organism>
<protein>
    <submittedName>
        <fullName evidence="3">Uncharacterized protein</fullName>
    </submittedName>
</protein>
<feature type="coiled-coil region" evidence="1">
    <location>
        <begin position="422"/>
        <end position="449"/>
    </location>
</feature>
<evidence type="ECO:0000313" key="3">
    <source>
        <dbReference type="EMBL" id="CAI3987343.1"/>
    </source>
</evidence>
<dbReference type="Proteomes" id="UP001152797">
    <property type="component" value="Unassembled WGS sequence"/>
</dbReference>
<comment type="caution">
    <text evidence="3">The sequence shown here is derived from an EMBL/GenBank/DDBJ whole genome shotgun (WGS) entry which is preliminary data.</text>
</comment>
<dbReference type="AlphaFoldDB" id="A0A9P1C9Z2"/>
<feature type="coiled-coil region" evidence="1">
    <location>
        <begin position="715"/>
        <end position="808"/>
    </location>
</feature>
<accession>A0A9P1C9Z2</accession>
<dbReference type="EMBL" id="CAMXCT020001158">
    <property type="protein sequence ID" value="CAL1140718.1"/>
    <property type="molecule type" value="Genomic_DNA"/>
</dbReference>
<evidence type="ECO:0000256" key="2">
    <source>
        <dbReference type="SAM" id="MobiDB-lite"/>
    </source>
</evidence>
<dbReference type="InterPro" id="IPR011989">
    <property type="entry name" value="ARM-like"/>
</dbReference>
<dbReference type="OrthoDB" id="10420911at2759"/>
<keyword evidence="1" id="KW-0175">Coiled coil</keyword>
<name>A0A9P1C9Z2_9DINO</name>
<evidence type="ECO:0000256" key="1">
    <source>
        <dbReference type="SAM" id="Coils"/>
    </source>
</evidence>
<dbReference type="SUPFAM" id="SSF48371">
    <property type="entry name" value="ARM repeat"/>
    <property type="match status" value="1"/>
</dbReference>
<reference evidence="3" key="1">
    <citation type="submission" date="2022-10" db="EMBL/GenBank/DDBJ databases">
        <authorList>
            <person name="Chen Y."/>
            <person name="Dougan E. K."/>
            <person name="Chan C."/>
            <person name="Rhodes N."/>
            <person name="Thang M."/>
        </authorList>
    </citation>
    <scope>NUCLEOTIDE SEQUENCE</scope>
</reference>
<gene>
    <name evidence="3" type="ORF">C1SCF055_LOCUS14625</name>
</gene>